<organism evidence="1 2">
    <name type="scientific">Varibaculum cambriense</name>
    <dbReference type="NCBI Taxonomy" id="184870"/>
    <lineage>
        <taxon>Bacteria</taxon>
        <taxon>Bacillati</taxon>
        <taxon>Actinomycetota</taxon>
        <taxon>Actinomycetes</taxon>
        <taxon>Actinomycetales</taxon>
        <taxon>Actinomycetaceae</taxon>
        <taxon>Varibaculum</taxon>
    </lineage>
</organism>
<gene>
    <name evidence="1" type="ORF">HMPREF1862_00321</name>
</gene>
<sequence>MNSKFCHNSPCWPAQHGAGYCLNWQIIAGCSSGDHQLPTLLSCIGHPLGVNAGNLA</sequence>
<evidence type="ECO:0000313" key="1">
    <source>
        <dbReference type="EMBL" id="KXB81891.1"/>
    </source>
</evidence>
<dbReference type="PROSITE" id="PS51257">
    <property type="entry name" value="PROKAR_LIPOPROTEIN"/>
    <property type="match status" value="1"/>
</dbReference>
<name>A0AB34X1D0_9ACTO</name>
<proteinExistence type="predicted"/>
<dbReference type="Proteomes" id="UP000070572">
    <property type="component" value="Unassembled WGS sequence"/>
</dbReference>
<dbReference type="AlphaFoldDB" id="A0AB34X1D0"/>
<reference evidence="1 2" key="1">
    <citation type="submission" date="2016-01" db="EMBL/GenBank/DDBJ databases">
        <authorList>
            <person name="Mitreva M."/>
            <person name="Pepin K.H."/>
            <person name="Mihindukulasuriya K.A."/>
            <person name="Fulton R."/>
            <person name="Fronick C."/>
            <person name="O'Laughlin M."/>
            <person name="Miner T."/>
            <person name="Herter B."/>
            <person name="Rosa B.A."/>
            <person name="Cordes M."/>
            <person name="Tomlinson C."/>
            <person name="Wollam A."/>
            <person name="Palsikar V.B."/>
            <person name="Mardis E.R."/>
            <person name="Wilson R.K."/>
        </authorList>
    </citation>
    <scope>NUCLEOTIDE SEQUENCE [LARGE SCALE GENOMIC DNA]</scope>
    <source>
        <strain evidence="1 2">DNF00696</strain>
    </source>
</reference>
<dbReference type="EMBL" id="LSDN01000005">
    <property type="protein sequence ID" value="KXB81891.1"/>
    <property type="molecule type" value="Genomic_DNA"/>
</dbReference>
<accession>A0AB34X1D0</accession>
<protein>
    <submittedName>
        <fullName evidence="1">Uncharacterized protein</fullName>
    </submittedName>
</protein>
<comment type="caution">
    <text evidence="1">The sequence shown here is derived from an EMBL/GenBank/DDBJ whole genome shotgun (WGS) entry which is preliminary data.</text>
</comment>
<evidence type="ECO:0000313" key="2">
    <source>
        <dbReference type="Proteomes" id="UP000070572"/>
    </source>
</evidence>